<dbReference type="AlphaFoldDB" id="A0AAU9UVL4"/>
<evidence type="ECO:0000259" key="3">
    <source>
        <dbReference type="PROSITE" id="PS50994"/>
    </source>
</evidence>
<name>A0AAU9UVL4_EUPED</name>
<dbReference type="Proteomes" id="UP001153954">
    <property type="component" value="Unassembled WGS sequence"/>
</dbReference>
<dbReference type="PANTHER" id="PTHR37984">
    <property type="entry name" value="PROTEIN CBG26694"/>
    <property type="match status" value="1"/>
</dbReference>
<dbReference type="FunFam" id="3.30.420.10:FF:000063">
    <property type="entry name" value="Retrovirus-related Pol polyprotein from transposon 297-like Protein"/>
    <property type="match status" value="1"/>
</dbReference>
<dbReference type="GO" id="GO:0003676">
    <property type="term" value="F:nucleic acid binding"/>
    <property type="evidence" value="ECO:0007669"/>
    <property type="project" value="InterPro"/>
</dbReference>
<dbReference type="GO" id="GO:0003824">
    <property type="term" value="F:catalytic activity"/>
    <property type="evidence" value="ECO:0007669"/>
    <property type="project" value="UniProtKB-KW"/>
</dbReference>
<feature type="domain" description="Integrase catalytic" evidence="3">
    <location>
        <begin position="579"/>
        <end position="694"/>
    </location>
</feature>
<evidence type="ECO:0000313" key="5">
    <source>
        <dbReference type="Proteomes" id="UP001153954"/>
    </source>
</evidence>
<sequence length="879" mass="101305">MSQTPAVKKTTKSTDDIMADAGQSHLIQSSLINNIEKLNIHASNMPLTWKNFATNLKIYMRANNFEKESESRKVAILLACIGSEALEIFYSFNVDIDTISFVELLKKFEEYFLPKVNISMERHKLFNRKQGQDEDIASYATDIKNISLQCGFDELRDNILKDVFSWNLNSSNNYIREKLLTNDPKTFQESLDLSKKLETSRQQAKVLQGEQSTTSQSFVGKGRYRFLRLPFGINAASEIFHSEMVKRFSDLEGVKIMIDDILIYAPDKETHDKRLENVLKRAREINIKFNKEKSVICKEEVRYLGHVFSQKGVKVDESKVKAICDMPTPSNVNELQRFLGMVNYLGPFIDNLSKKTSCLRSLLSKNTKWSWSHEHNTEYNSLKEIITKTPVLTYYNPNKDITLSVYSSKDAMGAVICHNSQPIAYASASLTPCQQSYSQIEKELLAILFGCTKFHQYIYGRQTLVETDHKPIVSLMKKPLYDIPPRLQRIMLRLQPYDLKVSYKPGKYLYIADTLSRAALSEQSLKEVDQELDLHINMLISTLSVSPEKLKEIKENSIKDEVLSKIIIYCQNGWPEHKRCVSPSVKPYFDFKHQIYVIDNIVFKDTNYFSKYPEIALLNSSNSSSVITHLKSIFARHGIPHIAISDNGPPFNSNELSNFMREWQIKHITSSPYHSRSNGLVERSIRTIKNILKKCYSDKKDPYLAILQFRNTPKSCGYSPAQMCMSRRLRTRIPISDCNLKPKCIDYKKMKQHIDTYKQKTSLYYNQHTKSLPSLKKGEKVYFKKQPHNTYNAWIPGIISKVGPETRSYIISSPEGEFRRNREHIHSPKHPQSIQVPSKPSVNSHNLPLNSNPTLSSATSSQIKYSRFGRQIRKPDRFN</sequence>
<dbReference type="InterPro" id="IPR001584">
    <property type="entry name" value="Integrase_cat-core"/>
</dbReference>
<dbReference type="InterPro" id="IPR000477">
    <property type="entry name" value="RT_dom"/>
</dbReference>
<dbReference type="GO" id="GO:0042575">
    <property type="term" value="C:DNA polymerase complex"/>
    <property type="evidence" value="ECO:0007669"/>
    <property type="project" value="UniProtKB-ARBA"/>
</dbReference>
<reference evidence="4" key="1">
    <citation type="submission" date="2022-03" db="EMBL/GenBank/DDBJ databases">
        <authorList>
            <person name="Tunstrom K."/>
        </authorList>
    </citation>
    <scope>NUCLEOTIDE SEQUENCE</scope>
</reference>
<dbReference type="Gene3D" id="3.30.70.270">
    <property type="match status" value="2"/>
</dbReference>
<dbReference type="InterPro" id="IPR043128">
    <property type="entry name" value="Rev_trsase/Diguanyl_cyclase"/>
</dbReference>
<accession>A0AAU9UVL4</accession>
<gene>
    <name evidence="4" type="ORF">EEDITHA_LOCUS16683</name>
</gene>
<dbReference type="FunFam" id="3.30.70.270:FF:000023">
    <property type="entry name" value="Pol"/>
    <property type="match status" value="1"/>
</dbReference>
<dbReference type="PROSITE" id="PS50994">
    <property type="entry name" value="INTEGRASE"/>
    <property type="match status" value="1"/>
</dbReference>
<dbReference type="InterPro" id="IPR041577">
    <property type="entry name" value="RT_RNaseH_2"/>
</dbReference>
<proteinExistence type="predicted"/>
<dbReference type="GO" id="GO:0015074">
    <property type="term" value="P:DNA integration"/>
    <property type="evidence" value="ECO:0007669"/>
    <property type="project" value="InterPro"/>
</dbReference>
<dbReference type="GO" id="GO:0071897">
    <property type="term" value="P:DNA biosynthetic process"/>
    <property type="evidence" value="ECO:0007669"/>
    <property type="project" value="UniProtKB-ARBA"/>
</dbReference>
<dbReference type="SUPFAM" id="SSF56672">
    <property type="entry name" value="DNA/RNA polymerases"/>
    <property type="match status" value="1"/>
</dbReference>
<dbReference type="InterPro" id="IPR012337">
    <property type="entry name" value="RNaseH-like_sf"/>
</dbReference>
<dbReference type="EMBL" id="CAKOGL010000025">
    <property type="protein sequence ID" value="CAH2101985.1"/>
    <property type="molecule type" value="Genomic_DNA"/>
</dbReference>
<feature type="compositionally biased region" description="Polar residues" evidence="2">
    <location>
        <begin position="830"/>
        <end position="864"/>
    </location>
</feature>
<dbReference type="SUPFAM" id="SSF53098">
    <property type="entry name" value="Ribonuclease H-like"/>
    <property type="match status" value="1"/>
</dbReference>
<protein>
    <recommendedName>
        <fullName evidence="3">Integrase catalytic domain-containing protein</fullName>
    </recommendedName>
</protein>
<comment type="caution">
    <text evidence="4">The sequence shown here is derived from an EMBL/GenBank/DDBJ whole genome shotgun (WGS) entry which is preliminary data.</text>
</comment>
<evidence type="ECO:0000256" key="2">
    <source>
        <dbReference type="SAM" id="MobiDB-lite"/>
    </source>
</evidence>
<dbReference type="CDD" id="cd09274">
    <property type="entry name" value="RNase_HI_RT_Ty3"/>
    <property type="match status" value="1"/>
</dbReference>
<dbReference type="Gene3D" id="3.30.420.10">
    <property type="entry name" value="Ribonuclease H-like superfamily/Ribonuclease H"/>
    <property type="match status" value="1"/>
</dbReference>
<keyword evidence="1" id="KW-0511">Multifunctional enzyme</keyword>
<dbReference type="Pfam" id="PF00078">
    <property type="entry name" value="RVT_1"/>
    <property type="match status" value="1"/>
</dbReference>
<keyword evidence="5" id="KW-1185">Reference proteome</keyword>
<dbReference type="Gene3D" id="3.10.10.10">
    <property type="entry name" value="HIV Type 1 Reverse Transcriptase, subunit A, domain 1"/>
    <property type="match status" value="1"/>
</dbReference>
<dbReference type="InterPro" id="IPR050951">
    <property type="entry name" value="Retrovirus_Pol_polyprotein"/>
</dbReference>
<evidence type="ECO:0000256" key="1">
    <source>
        <dbReference type="ARBA" id="ARBA00023268"/>
    </source>
</evidence>
<dbReference type="InterPro" id="IPR036397">
    <property type="entry name" value="RNaseH_sf"/>
</dbReference>
<feature type="region of interest" description="Disordered" evidence="2">
    <location>
        <begin position="826"/>
        <end position="879"/>
    </location>
</feature>
<organism evidence="4 5">
    <name type="scientific">Euphydryas editha</name>
    <name type="common">Edith's checkerspot</name>
    <dbReference type="NCBI Taxonomy" id="104508"/>
    <lineage>
        <taxon>Eukaryota</taxon>
        <taxon>Metazoa</taxon>
        <taxon>Ecdysozoa</taxon>
        <taxon>Arthropoda</taxon>
        <taxon>Hexapoda</taxon>
        <taxon>Insecta</taxon>
        <taxon>Pterygota</taxon>
        <taxon>Neoptera</taxon>
        <taxon>Endopterygota</taxon>
        <taxon>Lepidoptera</taxon>
        <taxon>Glossata</taxon>
        <taxon>Ditrysia</taxon>
        <taxon>Papilionoidea</taxon>
        <taxon>Nymphalidae</taxon>
        <taxon>Nymphalinae</taxon>
        <taxon>Euphydryas</taxon>
    </lineage>
</organism>
<dbReference type="PANTHER" id="PTHR37984:SF5">
    <property type="entry name" value="PROTEIN NYNRIN-LIKE"/>
    <property type="match status" value="1"/>
</dbReference>
<dbReference type="InterPro" id="IPR043502">
    <property type="entry name" value="DNA/RNA_pol_sf"/>
</dbReference>
<dbReference type="Pfam" id="PF17919">
    <property type="entry name" value="RT_RNaseH_2"/>
    <property type="match status" value="1"/>
</dbReference>
<evidence type="ECO:0000313" key="4">
    <source>
        <dbReference type="EMBL" id="CAH2101985.1"/>
    </source>
</evidence>